<dbReference type="AlphaFoldDB" id="A0A8B9Z1Z9"/>
<name>A0A8B9Z1Z9_9AVES</name>
<proteinExistence type="predicted"/>
<organism evidence="1 2">
    <name type="scientific">Buteo japonicus</name>
    <dbReference type="NCBI Taxonomy" id="224669"/>
    <lineage>
        <taxon>Eukaryota</taxon>
        <taxon>Metazoa</taxon>
        <taxon>Chordata</taxon>
        <taxon>Craniata</taxon>
        <taxon>Vertebrata</taxon>
        <taxon>Euteleostomi</taxon>
        <taxon>Archelosauria</taxon>
        <taxon>Archosauria</taxon>
        <taxon>Dinosauria</taxon>
        <taxon>Saurischia</taxon>
        <taxon>Theropoda</taxon>
        <taxon>Coelurosauria</taxon>
        <taxon>Aves</taxon>
        <taxon>Neognathae</taxon>
        <taxon>Neoaves</taxon>
        <taxon>Telluraves</taxon>
        <taxon>Accipitrimorphae</taxon>
        <taxon>Accipitriformes</taxon>
        <taxon>Accipitridae</taxon>
        <taxon>Accipitrinae</taxon>
        <taxon>Buteo</taxon>
    </lineage>
</organism>
<dbReference type="Ensembl" id="ENSBJAT00000002723.1">
    <property type="protein sequence ID" value="ENSBJAP00000002651.1"/>
    <property type="gene ID" value="ENSBJAG00000001910.1"/>
</dbReference>
<dbReference type="Proteomes" id="UP000694555">
    <property type="component" value="Unplaced"/>
</dbReference>
<sequence length="85" mass="9346">QSVCFLRNCVVSSNIQATPKPIRGCTNHNLILKVCLFNFRTRKPAWVSTIKVTYVKRATVVDNPSVATTTMNSGVSPSILYGFPS</sequence>
<evidence type="ECO:0000313" key="1">
    <source>
        <dbReference type="Ensembl" id="ENSBJAP00000002651.1"/>
    </source>
</evidence>
<accession>A0A8B9Z1Z9</accession>
<protein>
    <submittedName>
        <fullName evidence="1">Uncharacterized protein</fullName>
    </submittedName>
</protein>
<keyword evidence="2" id="KW-1185">Reference proteome</keyword>
<reference evidence="1" key="1">
    <citation type="submission" date="2025-08" db="UniProtKB">
        <authorList>
            <consortium name="Ensembl"/>
        </authorList>
    </citation>
    <scope>IDENTIFICATION</scope>
</reference>
<reference evidence="1" key="2">
    <citation type="submission" date="2025-09" db="UniProtKB">
        <authorList>
            <consortium name="Ensembl"/>
        </authorList>
    </citation>
    <scope>IDENTIFICATION</scope>
</reference>
<evidence type="ECO:0000313" key="2">
    <source>
        <dbReference type="Proteomes" id="UP000694555"/>
    </source>
</evidence>